<dbReference type="AlphaFoldDB" id="A0AAJ0I5G6"/>
<dbReference type="EMBL" id="JAULSX010000005">
    <property type="protein sequence ID" value="KAK3490637.1"/>
    <property type="molecule type" value="Genomic_DNA"/>
</dbReference>
<protein>
    <submittedName>
        <fullName evidence="1">Uncharacterized protein</fullName>
    </submittedName>
</protein>
<accession>A0AAJ0I5G6</accession>
<dbReference type="RefSeq" id="XP_062691820.1">
    <property type="nucleotide sequence ID" value="XM_062832818.1"/>
</dbReference>
<evidence type="ECO:0000313" key="1">
    <source>
        <dbReference type="EMBL" id="KAK3490637.1"/>
    </source>
</evidence>
<evidence type="ECO:0000313" key="2">
    <source>
        <dbReference type="Proteomes" id="UP001285908"/>
    </source>
</evidence>
<organism evidence="1 2">
    <name type="scientific">Neurospora hispaniola</name>
    <dbReference type="NCBI Taxonomy" id="588809"/>
    <lineage>
        <taxon>Eukaryota</taxon>
        <taxon>Fungi</taxon>
        <taxon>Dikarya</taxon>
        <taxon>Ascomycota</taxon>
        <taxon>Pezizomycotina</taxon>
        <taxon>Sordariomycetes</taxon>
        <taxon>Sordariomycetidae</taxon>
        <taxon>Sordariales</taxon>
        <taxon>Sordariaceae</taxon>
        <taxon>Neurospora</taxon>
    </lineage>
</organism>
<sequence>MYVSAIVFKRVTPWRLSVIMREQTLSQYIPLFLLLLIHHTLCFKTKLLPPRYKKALKFLIYSTSALLYSTKLERASSEQHTVSNSSLSSVYGYLLKQASSRKNRQSRFRTI</sequence>
<name>A0AAJ0I5G6_9PEZI</name>
<dbReference type="Proteomes" id="UP001285908">
    <property type="component" value="Unassembled WGS sequence"/>
</dbReference>
<dbReference type="GeneID" id="87870440"/>
<comment type="caution">
    <text evidence="1">The sequence shown here is derived from an EMBL/GenBank/DDBJ whole genome shotgun (WGS) entry which is preliminary data.</text>
</comment>
<reference evidence="1 2" key="1">
    <citation type="journal article" date="2023" name="Mol. Phylogenet. Evol.">
        <title>Genome-scale phylogeny and comparative genomics of the fungal order Sordariales.</title>
        <authorList>
            <person name="Hensen N."/>
            <person name="Bonometti L."/>
            <person name="Westerberg I."/>
            <person name="Brannstrom I.O."/>
            <person name="Guillou S."/>
            <person name="Cros-Aarteil S."/>
            <person name="Calhoun S."/>
            <person name="Haridas S."/>
            <person name="Kuo A."/>
            <person name="Mondo S."/>
            <person name="Pangilinan J."/>
            <person name="Riley R."/>
            <person name="LaButti K."/>
            <person name="Andreopoulos B."/>
            <person name="Lipzen A."/>
            <person name="Chen C."/>
            <person name="Yan M."/>
            <person name="Daum C."/>
            <person name="Ng V."/>
            <person name="Clum A."/>
            <person name="Steindorff A."/>
            <person name="Ohm R.A."/>
            <person name="Martin F."/>
            <person name="Silar P."/>
            <person name="Natvig D.O."/>
            <person name="Lalanne C."/>
            <person name="Gautier V."/>
            <person name="Ament-Velasquez S.L."/>
            <person name="Kruys A."/>
            <person name="Hutchinson M.I."/>
            <person name="Powell A.J."/>
            <person name="Barry K."/>
            <person name="Miller A.N."/>
            <person name="Grigoriev I.V."/>
            <person name="Debuchy R."/>
            <person name="Gladieux P."/>
            <person name="Hiltunen Thoren M."/>
            <person name="Johannesson H."/>
        </authorList>
    </citation>
    <scope>NUCLEOTIDE SEQUENCE [LARGE SCALE GENOMIC DNA]</scope>
    <source>
        <strain evidence="1 2">FGSC 10403</strain>
    </source>
</reference>
<gene>
    <name evidence="1" type="ORF">B0T23DRAFT_166059</name>
</gene>
<keyword evidence="2" id="KW-1185">Reference proteome</keyword>
<proteinExistence type="predicted"/>